<keyword evidence="1 6" id="KW-0813">Transport</keyword>
<feature type="region of interest" description="Disordered" evidence="7">
    <location>
        <begin position="118"/>
        <end position="146"/>
    </location>
</feature>
<dbReference type="InterPro" id="IPR011012">
    <property type="entry name" value="Longin-like_dom_sf"/>
</dbReference>
<keyword evidence="2 6" id="KW-0256">Endoplasmic reticulum</keyword>
<evidence type="ECO:0000256" key="4">
    <source>
        <dbReference type="ARBA" id="ARBA00023034"/>
    </source>
</evidence>
<dbReference type="EnsemblMetazoa" id="SSS_7366s_mrna">
    <property type="protein sequence ID" value="KAF7494914.1"/>
    <property type="gene ID" value="SSS_7366"/>
</dbReference>
<dbReference type="PANTHER" id="PTHR23249:SF16">
    <property type="entry name" value="TRAFFICKING PROTEIN PARTICLE COMPLEX SUBUNIT 1"/>
    <property type="match status" value="1"/>
</dbReference>
<organism evidence="8">
    <name type="scientific">Sarcoptes scabiei</name>
    <name type="common">Itch mite</name>
    <name type="synonym">Acarus scabiei</name>
    <dbReference type="NCBI Taxonomy" id="52283"/>
    <lineage>
        <taxon>Eukaryota</taxon>
        <taxon>Metazoa</taxon>
        <taxon>Ecdysozoa</taxon>
        <taxon>Arthropoda</taxon>
        <taxon>Chelicerata</taxon>
        <taxon>Arachnida</taxon>
        <taxon>Acari</taxon>
        <taxon>Acariformes</taxon>
        <taxon>Sarcoptiformes</taxon>
        <taxon>Astigmata</taxon>
        <taxon>Psoroptidia</taxon>
        <taxon>Sarcoptoidea</taxon>
        <taxon>Sarcoptidae</taxon>
        <taxon>Sarcoptinae</taxon>
        <taxon>Sarcoptes</taxon>
    </lineage>
</organism>
<keyword evidence="10" id="KW-1185">Reference proteome</keyword>
<evidence type="ECO:0000313" key="8">
    <source>
        <dbReference type="EMBL" id="KAF7494914.1"/>
    </source>
</evidence>
<evidence type="ECO:0000256" key="3">
    <source>
        <dbReference type="ARBA" id="ARBA00022892"/>
    </source>
</evidence>
<dbReference type="GO" id="GO:0005783">
    <property type="term" value="C:endoplasmic reticulum"/>
    <property type="evidence" value="ECO:0007669"/>
    <property type="project" value="UniProtKB-SubCell"/>
</dbReference>
<dbReference type="GO" id="GO:0006888">
    <property type="term" value="P:endoplasmic reticulum to Golgi vesicle-mediated transport"/>
    <property type="evidence" value="ECO:0007669"/>
    <property type="project" value="UniProtKB-UniRule"/>
</dbReference>
<dbReference type="GO" id="GO:0005794">
    <property type="term" value="C:Golgi apparatus"/>
    <property type="evidence" value="ECO:0007669"/>
    <property type="project" value="UniProtKB-SubCell"/>
</dbReference>
<keyword evidence="4 6" id="KW-0333">Golgi apparatus</keyword>
<dbReference type="OrthoDB" id="246406at2759"/>
<protein>
    <recommendedName>
        <fullName evidence="6">Trafficking protein particle complex subunit</fullName>
    </recommendedName>
</protein>
<reference evidence="8" key="2">
    <citation type="submission" date="2020-01" db="EMBL/GenBank/DDBJ databases">
        <authorList>
            <person name="Korhonen P.K.K."/>
            <person name="Guangxu M.G."/>
            <person name="Wang T.W."/>
            <person name="Stroehlein A.J.S."/>
            <person name="Young N.D."/>
            <person name="Ang C.-S.A."/>
            <person name="Fernando D.W.F."/>
            <person name="Lu H.L."/>
            <person name="Taylor S.T."/>
            <person name="Ehtesham M.E.M."/>
            <person name="Najaraj S.H.N."/>
            <person name="Harsha G.H.G."/>
            <person name="Madugundu A.M."/>
            <person name="Renuse S.R."/>
            <person name="Holt D.H."/>
            <person name="Pandey A.P."/>
            <person name="Papenfuss A.P."/>
            <person name="Gasser R.B.G."/>
            <person name="Fischer K.F."/>
        </authorList>
    </citation>
    <scope>NUCLEOTIDE SEQUENCE</scope>
    <source>
        <strain evidence="8">SSS_KF_BRIS2020</strain>
    </source>
</reference>
<comment type="similarity">
    <text evidence="5">Belongs to the TRAPP small subunits family. BET5 subfamily.</text>
</comment>
<evidence type="ECO:0000313" key="10">
    <source>
        <dbReference type="Proteomes" id="UP000070412"/>
    </source>
</evidence>
<evidence type="ECO:0000256" key="7">
    <source>
        <dbReference type="SAM" id="MobiDB-lite"/>
    </source>
</evidence>
<dbReference type="SUPFAM" id="SSF64356">
    <property type="entry name" value="SNARE-like"/>
    <property type="match status" value="1"/>
</dbReference>
<keyword evidence="3 6" id="KW-0931">ER-Golgi transport</keyword>
<dbReference type="Pfam" id="PF04099">
    <property type="entry name" value="Sybindin"/>
    <property type="match status" value="1"/>
</dbReference>
<evidence type="ECO:0000256" key="2">
    <source>
        <dbReference type="ARBA" id="ARBA00022824"/>
    </source>
</evidence>
<comment type="subcellular location">
    <subcellularLocation>
        <location evidence="6">Endoplasmic reticulum</location>
    </subcellularLocation>
    <subcellularLocation>
        <location evidence="6">Golgi apparatus</location>
        <location evidence="6">cis-Golgi network</location>
    </subcellularLocation>
</comment>
<name>A0A834RDQ7_SARSC</name>
<reference evidence="9" key="3">
    <citation type="submission" date="2022-06" db="UniProtKB">
        <authorList>
            <consortium name="EnsemblMetazoa"/>
        </authorList>
    </citation>
    <scope>IDENTIFICATION</scope>
</reference>
<dbReference type="Proteomes" id="UP000070412">
    <property type="component" value="Unassembled WGS sequence"/>
</dbReference>
<dbReference type="PANTHER" id="PTHR23249">
    <property type="entry name" value="TRAFFICKING PROTEIN PARTICLE COMPLEX SUBUNIT"/>
    <property type="match status" value="1"/>
</dbReference>
<comment type="subunit">
    <text evidence="6">Part of the multisubunit transport protein particle (TRAPP) complex.</text>
</comment>
<dbReference type="GO" id="GO:0030008">
    <property type="term" value="C:TRAPP complex"/>
    <property type="evidence" value="ECO:0007669"/>
    <property type="project" value="UniProtKB-UniRule"/>
</dbReference>
<dbReference type="SMART" id="SM01399">
    <property type="entry name" value="Sybindin"/>
    <property type="match status" value="1"/>
</dbReference>
<evidence type="ECO:0000256" key="1">
    <source>
        <dbReference type="ARBA" id="ARBA00022448"/>
    </source>
</evidence>
<proteinExistence type="inferred from homology"/>
<evidence type="ECO:0000256" key="5">
    <source>
        <dbReference type="ARBA" id="ARBA00038167"/>
    </source>
</evidence>
<dbReference type="Gene3D" id="3.30.450.70">
    <property type="match status" value="1"/>
</dbReference>
<sequence>MFLQNFLIFDRIGTCLFTLNPDPKIISILYGFLYSLESFVQRISPKISKDNDFFHYSTSNYFLVFYKTPSNLKFILIVSNDPISNLSANIGSISISSSSSSSLISSSGVGTNNSLANNSSSSSLIPNSSMMTTTSNNTMASNNSTSSLRKDSEQFFRNFMIQIHQKIFVEFHVKNPMKFRKAIDSDLFRKHLLAFITENLQKLRLELKMVDARKKKIIMQTKVEKKDCFDSGRIKLERKKKFSN</sequence>
<gene>
    <name evidence="8" type="ORF">SSS_7366</name>
</gene>
<accession>A0A834RDQ7</accession>
<evidence type="ECO:0000256" key="6">
    <source>
        <dbReference type="RuleBase" id="RU366065"/>
    </source>
</evidence>
<reference evidence="10" key="1">
    <citation type="journal article" date="2020" name="PLoS Negl. Trop. Dis.">
        <title>High-quality nuclear genome for Sarcoptes scabiei-A critical resource for a neglected parasite.</title>
        <authorList>
            <person name="Korhonen P.K."/>
            <person name="Gasser R.B."/>
            <person name="Ma G."/>
            <person name="Wang T."/>
            <person name="Stroehlein A.J."/>
            <person name="Young N.D."/>
            <person name="Ang C.S."/>
            <person name="Fernando D.D."/>
            <person name="Lu H.C."/>
            <person name="Taylor S."/>
            <person name="Reynolds S.L."/>
            <person name="Mofiz E."/>
            <person name="Najaraj S.H."/>
            <person name="Gowda H."/>
            <person name="Madugundu A."/>
            <person name="Renuse S."/>
            <person name="Holt D."/>
            <person name="Pandey A."/>
            <person name="Papenfuss A.T."/>
            <person name="Fischer K."/>
        </authorList>
    </citation>
    <scope>NUCLEOTIDE SEQUENCE [LARGE SCALE GENOMIC DNA]</scope>
</reference>
<dbReference type="EMBL" id="WVUK01000051">
    <property type="protein sequence ID" value="KAF7494914.1"/>
    <property type="molecule type" value="Genomic_DNA"/>
</dbReference>
<dbReference type="AlphaFoldDB" id="A0A834RDQ7"/>
<evidence type="ECO:0000313" key="9">
    <source>
        <dbReference type="EnsemblMetazoa" id="KAF7494914.1"/>
    </source>
</evidence>
<dbReference type="InterPro" id="IPR007233">
    <property type="entry name" value="TRAPPC"/>
</dbReference>